<dbReference type="InterPro" id="IPR013149">
    <property type="entry name" value="ADH-like_C"/>
</dbReference>
<dbReference type="InterPro" id="IPR002328">
    <property type="entry name" value="ADH_Zn_CS"/>
</dbReference>
<evidence type="ECO:0000313" key="9">
    <source>
        <dbReference type="EMBL" id="PPQ81928.1"/>
    </source>
</evidence>
<dbReference type="SUPFAM" id="SSF50129">
    <property type="entry name" value="GroES-like"/>
    <property type="match status" value="1"/>
</dbReference>
<proteinExistence type="inferred from homology"/>
<dbReference type="InterPro" id="IPR036291">
    <property type="entry name" value="NAD(P)-bd_dom_sf"/>
</dbReference>
<reference evidence="9 10" key="1">
    <citation type="journal article" date="2018" name="Evol. Lett.">
        <title>Horizontal gene cluster transfer increased hallucinogenic mushroom diversity.</title>
        <authorList>
            <person name="Reynolds H.T."/>
            <person name="Vijayakumar V."/>
            <person name="Gluck-Thaler E."/>
            <person name="Korotkin H.B."/>
            <person name="Matheny P.B."/>
            <person name="Slot J.C."/>
        </authorList>
    </citation>
    <scope>NUCLEOTIDE SEQUENCE [LARGE SCALE GENOMIC DNA]</scope>
    <source>
        <strain evidence="9 10">2631</strain>
    </source>
</reference>
<evidence type="ECO:0000259" key="8">
    <source>
        <dbReference type="SMART" id="SM00829"/>
    </source>
</evidence>
<protein>
    <recommendedName>
        <fullName evidence="8">Enoyl reductase (ER) domain-containing protein</fullName>
    </recommendedName>
</protein>
<dbReference type="InterPro" id="IPR013154">
    <property type="entry name" value="ADH-like_N"/>
</dbReference>
<dbReference type="InterPro" id="IPR045306">
    <property type="entry name" value="SDH-like"/>
</dbReference>
<comment type="caution">
    <text evidence="9">The sequence shown here is derived from an EMBL/GenBank/DDBJ whole genome shotgun (WGS) entry which is preliminary data.</text>
</comment>
<keyword evidence="4 6" id="KW-0862">Zinc</keyword>
<keyword evidence="3 6" id="KW-0479">Metal-binding</keyword>
<dbReference type="InterPro" id="IPR011032">
    <property type="entry name" value="GroES-like_sf"/>
</dbReference>
<name>A0A409WTT1_PSICY</name>
<dbReference type="GO" id="GO:0003939">
    <property type="term" value="F:L-iditol 2-dehydrogenase (NAD+) activity"/>
    <property type="evidence" value="ECO:0007669"/>
    <property type="project" value="TreeGrafter"/>
</dbReference>
<dbReference type="InParanoid" id="A0A409WTT1"/>
<evidence type="ECO:0000313" key="10">
    <source>
        <dbReference type="Proteomes" id="UP000283269"/>
    </source>
</evidence>
<evidence type="ECO:0000256" key="6">
    <source>
        <dbReference type="RuleBase" id="RU361277"/>
    </source>
</evidence>
<accession>A0A409WTT1</accession>
<sequence length="428" mass="45287">MSPVAFPTTTAAVLYGPRDIRIEDRTSWAPSAGHVQVKVVATGLCGSDLHYYSHGRNGDFAVRAPLVLGHESAGIVTALAPGVNTFSVGQRVAIEAGIHCRTCSFCVKGRYNLCRQMRFCSSASRFPHVDGTLQTRMNHPAYVLHPLPDSVSFELAALAEPLSVLIHSSRRANLSAKQNIIVFGVGAIGLLACALAKHRGAARVVAVDINPARLEFAKREGFADEVYCLPSPQSTSSSTTPQSLPEACCAAPKTNGVSSSSHKHTSTTSTPTTARDLAEEQLKKAKESASAVLAAFGSTEGYDVVFECTGAETVIQMSIFCAMTGGKVMLIGMGTRAAYLPLSTAALREVDILGSFRYADTYPEALALLSSSSTSTTDSIPLPQLAAKLVTHRFELQDTKKAFDMLAKGVDEDGGLVLKVMVGTGEAC</sequence>
<evidence type="ECO:0000256" key="5">
    <source>
        <dbReference type="ARBA" id="ARBA00023002"/>
    </source>
</evidence>
<dbReference type="CDD" id="cd05285">
    <property type="entry name" value="sorbitol_DH"/>
    <property type="match status" value="1"/>
</dbReference>
<dbReference type="Pfam" id="PF00107">
    <property type="entry name" value="ADH_zinc_N"/>
    <property type="match status" value="2"/>
</dbReference>
<keyword evidence="5" id="KW-0560">Oxidoreductase</keyword>
<comment type="similarity">
    <text evidence="2 6">Belongs to the zinc-containing alcohol dehydrogenase family.</text>
</comment>
<dbReference type="PANTHER" id="PTHR43161:SF25">
    <property type="entry name" value="ALCOHOL DEHYDROGENASE, PUTATIVE (AFU_ORTHOLOGUE AFUA_1G14390)-RELATED"/>
    <property type="match status" value="1"/>
</dbReference>
<evidence type="ECO:0000256" key="4">
    <source>
        <dbReference type="ARBA" id="ARBA00022833"/>
    </source>
</evidence>
<evidence type="ECO:0000256" key="2">
    <source>
        <dbReference type="ARBA" id="ARBA00008072"/>
    </source>
</evidence>
<dbReference type="GO" id="GO:0006062">
    <property type="term" value="P:sorbitol catabolic process"/>
    <property type="evidence" value="ECO:0007669"/>
    <property type="project" value="TreeGrafter"/>
</dbReference>
<dbReference type="SUPFAM" id="SSF51735">
    <property type="entry name" value="NAD(P)-binding Rossmann-fold domains"/>
    <property type="match status" value="1"/>
</dbReference>
<dbReference type="Gene3D" id="3.90.180.10">
    <property type="entry name" value="Medium-chain alcohol dehydrogenases, catalytic domain"/>
    <property type="match status" value="2"/>
</dbReference>
<dbReference type="Pfam" id="PF08240">
    <property type="entry name" value="ADH_N"/>
    <property type="match status" value="1"/>
</dbReference>
<dbReference type="InterPro" id="IPR020843">
    <property type="entry name" value="ER"/>
</dbReference>
<dbReference type="STRING" id="93625.A0A409WTT1"/>
<feature type="domain" description="Enoyl reductase (ER)" evidence="8">
    <location>
        <begin position="16"/>
        <end position="418"/>
    </location>
</feature>
<evidence type="ECO:0000256" key="7">
    <source>
        <dbReference type="SAM" id="MobiDB-lite"/>
    </source>
</evidence>
<gene>
    <name evidence="9" type="ORF">CVT25_013776</name>
</gene>
<dbReference type="PANTHER" id="PTHR43161">
    <property type="entry name" value="SORBITOL DEHYDROGENASE"/>
    <property type="match status" value="1"/>
</dbReference>
<dbReference type="SMART" id="SM00829">
    <property type="entry name" value="PKS_ER"/>
    <property type="match status" value="1"/>
</dbReference>
<feature type="region of interest" description="Disordered" evidence="7">
    <location>
        <begin position="251"/>
        <end position="274"/>
    </location>
</feature>
<dbReference type="EMBL" id="NHYD01003195">
    <property type="protein sequence ID" value="PPQ81928.1"/>
    <property type="molecule type" value="Genomic_DNA"/>
</dbReference>
<organism evidence="9 10">
    <name type="scientific">Psilocybe cyanescens</name>
    <dbReference type="NCBI Taxonomy" id="93625"/>
    <lineage>
        <taxon>Eukaryota</taxon>
        <taxon>Fungi</taxon>
        <taxon>Dikarya</taxon>
        <taxon>Basidiomycota</taxon>
        <taxon>Agaricomycotina</taxon>
        <taxon>Agaricomycetes</taxon>
        <taxon>Agaricomycetidae</taxon>
        <taxon>Agaricales</taxon>
        <taxon>Agaricineae</taxon>
        <taxon>Strophariaceae</taxon>
        <taxon>Psilocybe</taxon>
    </lineage>
</organism>
<dbReference type="Gene3D" id="3.40.50.720">
    <property type="entry name" value="NAD(P)-binding Rossmann-like Domain"/>
    <property type="match status" value="2"/>
</dbReference>
<dbReference type="AlphaFoldDB" id="A0A409WTT1"/>
<dbReference type="Proteomes" id="UP000283269">
    <property type="component" value="Unassembled WGS sequence"/>
</dbReference>
<keyword evidence="10" id="KW-1185">Reference proteome</keyword>
<comment type="cofactor">
    <cofactor evidence="1 6">
        <name>Zn(2+)</name>
        <dbReference type="ChEBI" id="CHEBI:29105"/>
    </cofactor>
</comment>
<dbReference type="OrthoDB" id="5363962at2759"/>
<dbReference type="GO" id="GO:0008270">
    <property type="term" value="F:zinc ion binding"/>
    <property type="evidence" value="ECO:0007669"/>
    <property type="project" value="InterPro"/>
</dbReference>
<evidence type="ECO:0000256" key="3">
    <source>
        <dbReference type="ARBA" id="ARBA00022723"/>
    </source>
</evidence>
<dbReference type="PROSITE" id="PS00059">
    <property type="entry name" value="ADH_ZINC"/>
    <property type="match status" value="1"/>
</dbReference>
<evidence type="ECO:0000256" key="1">
    <source>
        <dbReference type="ARBA" id="ARBA00001947"/>
    </source>
</evidence>